<dbReference type="AlphaFoldDB" id="A0AAD7K033"/>
<dbReference type="EMBL" id="JARKIB010000010">
    <property type="protein sequence ID" value="KAJ7775427.1"/>
    <property type="molecule type" value="Genomic_DNA"/>
</dbReference>
<sequence length="442" mass="50467">MLRRSNLKGYIIDKIVDKVVVKMFADDTTVYLDALDSFEELQVLLKKWCEASSTKFNVEKTEIIPVGTIEHRERVIATRKLNANDPPIPKNIHIVQEKEAVQILGGHIGNGIDTFVLWTPIVERIDSRLERYDRWHPTLEGRKNIVQISVGAMTQYKTQVNGMPERIVKYLIRATREFMAGGAKSSPISLDMLMATIADGGKNLLDLKARNEAIQLMKLKSYLNLGPERAIWGYIADSNFELNNVTANDSTEAPTYFETAEGDESSKEGFDGARVLAEYGSRKEHPDNIISSVTPEFELRGAKLSSLMQAIAYAEIKKAKGPPARKATDNMIKQVQASIKQNFNRIPLPADIWKSARHKNFTRQVRNFLWKSLHNAHRIGNFWTHIPECEDRAISQFYSVTEDLEHILLKCERPGQHQIWNLAKELWLKKHDRWPDFPSGLF</sequence>
<evidence type="ECO:0008006" key="3">
    <source>
        <dbReference type="Google" id="ProtNLM"/>
    </source>
</evidence>
<comment type="caution">
    <text evidence="1">The sequence shown here is derived from an EMBL/GenBank/DDBJ whole genome shotgun (WGS) entry which is preliminary data.</text>
</comment>
<organism evidence="1 2">
    <name type="scientific">Mycena metata</name>
    <dbReference type="NCBI Taxonomy" id="1033252"/>
    <lineage>
        <taxon>Eukaryota</taxon>
        <taxon>Fungi</taxon>
        <taxon>Dikarya</taxon>
        <taxon>Basidiomycota</taxon>
        <taxon>Agaricomycotina</taxon>
        <taxon>Agaricomycetes</taxon>
        <taxon>Agaricomycetidae</taxon>
        <taxon>Agaricales</taxon>
        <taxon>Marasmiineae</taxon>
        <taxon>Mycenaceae</taxon>
        <taxon>Mycena</taxon>
    </lineage>
</organism>
<reference evidence="1" key="1">
    <citation type="submission" date="2023-03" db="EMBL/GenBank/DDBJ databases">
        <title>Massive genome expansion in bonnet fungi (Mycena s.s.) driven by repeated elements and novel gene families across ecological guilds.</title>
        <authorList>
            <consortium name="Lawrence Berkeley National Laboratory"/>
            <person name="Harder C.B."/>
            <person name="Miyauchi S."/>
            <person name="Viragh M."/>
            <person name="Kuo A."/>
            <person name="Thoen E."/>
            <person name="Andreopoulos B."/>
            <person name="Lu D."/>
            <person name="Skrede I."/>
            <person name="Drula E."/>
            <person name="Henrissat B."/>
            <person name="Morin E."/>
            <person name="Kohler A."/>
            <person name="Barry K."/>
            <person name="LaButti K."/>
            <person name="Morin E."/>
            <person name="Salamov A."/>
            <person name="Lipzen A."/>
            <person name="Mereny Z."/>
            <person name="Hegedus B."/>
            <person name="Baldrian P."/>
            <person name="Stursova M."/>
            <person name="Weitz H."/>
            <person name="Taylor A."/>
            <person name="Grigoriev I.V."/>
            <person name="Nagy L.G."/>
            <person name="Martin F."/>
            <person name="Kauserud H."/>
        </authorList>
    </citation>
    <scope>NUCLEOTIDE SEQUENCE</scope>
    <source>
        <strain evidence="1">CBHHK182m</strain>
    </source>
</reference>
<name>A0AAD7K033_9AGAR</name>
<evidence type="ECO:0000313" key="1">
    <source>
        <dbReference type="EMBL" id="KAJ7775427.1"/>
    </source>
</evidence>
<protein>
    <recommendedName>
        <fullName evidence="3">Reverse transcriptase domain-containing protein</fullName>
    </recommendedName>
</protein>
<evidence type="ECO:0000313" key="2">
    <source>
        <dbReference type="Proteomes" id="UP001215598"/>
    </source>
</evidence>
<dbReference type="Proteomes" id="UP001215598">
    <property type="component" value="Unassembled WGS sequence"/>
</dbReference>
<accession>A0AAD7K033</accession>
<gene>
    <name evidence="1" type="ORF">B0H16DRAFT_1713013</name>
</gene>
<keyword evidence="2" id="KW-1185">Reference proteome</keyword>
<proteinExistence type="predicted"/>